<protein>
    <submittedName>
        <fullName evidence="2">Uncharacterized protein</fullName>
    </submittedName>
</protein>
<gene>
    <name evidence="2" type="ORF">SI7747_15018458</name>
</gene>
<dbReference type="EMBL" id="LR743602">
    <property type="protein sequence ID" value="CAA2632881.1"/>
    <property type="molecule type" value="Genomic_DNA"/>
</dbReference>
<name>A0A7I8JPK8_SPIIN</name>
<dbReference type="AlphaFoldDB" id="A0A7I8JPK8"/>
<accession>A0A7I8JPK8</accession>
<evidence type="ECO:0000313" key="3">
    <source>
        <dbReference type="Proteomes" id="UP001189122"/>
    </source>
</evidence>
<evidence type="ECO:0000313" key="2">
    <source>
        <dbReference type="EMBL" id="CAA2632881.1"/>
    </source>
</evidence>
<feature type="region of interest" description="Disordered" evidence="1">
    <location>
        <begin position="192"/>
        <end position="225"/>
    </location>
</feature>
<dbReference type="EMBL" id="CACRZD030000015">
    <property type="protein sequence ID" value="CAA6672050.1"/>
    <property type="molecule type" value="Genomic_DNA"/>
</dbReference>
<feature type="region of interest" description="Disordered" evidence="1">
    <location>
        <begin position="145"/>
        <end position="165"/>
    </location>
</feature>
<dbReference type="Proteomes" id="UP001189122">
    <property type="component" value="Unassembled WGS sequence"/>
</dbReference>
<reference evidence="2 3" key="1">
    <citation type="submission" date="2019-12" db="EMBL/GenBank/DDBJ databases">
        <authorList>
            <person name="Scholz U."/>
            <person name="Mascher M."/>
            <person name="Fiebig A."/>
        </authorList>
    </citation>
    <scope>NUCLEOTIDE SEQUENCE</scope>
</reference>
<sequence>MGACLCKKVSTTATARSLNPPPTWIRTSSTASAVRLPEDEVILKQVLTETPRSSAIYKNEPIIFTPGFGLVNRSDECSINRSFSVVEMVMLTQGTSPERRPLRELSGGEVGVPLSESLCSGEFPSRKYARRDGGERIGSSTIRERSRLRPQAVNSSSGAGEVGDTRARGLSVGLFPVPKRDVRQIGSSNRLIVPRASGGGQRLSGERCHLTGGPKTSSEMHALGD</sequence>
<proteinExistence type="predicted"/>
<evidence type="ECO:0000256" key="1">
    <source>
        <dbReference type="SAM" id="MobiDB-lite"/>
    </source>
</evidence>
<organism evidence="2">
    <name type="scientific">Spirodela intermedia</name>
    <name type="common">Intermediate duckweed</name>
    <dbReference type="NCBI Taxonomy" id="51605"/>
    <lineage>
        <taxon>Eukaryota</taxon>
        <taxon>Viridiplantae</taxon>
        <taxon>Streptophyta</taxon>
        <taxon>Embryophyta</taxon>
        <taxon>Tracheophyta</taxon>
        <taxon>Spermatophyta</taxon>
        <taxon>Magnoliopsida</taxon>
        <taxon>Liliopsida</taxon>
        <taxon>Araceae</taxon>
        <taxon>Lemnoideae</taxon>
        <taxon>Spirodela</taxon>
    </lineage>
</organism>
<keyword evidence="3" id="KW-1185">Reference proteome</keyword>